<evidence type="ECO:0000313" key="2">
    <source>
        <dbReference type="Proteomes" id="UP001649230"/>
    </source>
</evidence>
<reference evidence="1 2" key="1">
    <citation type="journal article" date="2024" name="Int. J. Syst. Evol. Microbiol.">
        <title>Paenibacillus hexagrammi sp. nov., a novel bacterium isolated from the gut content of Hexagrammos agrammus.</title>
        <authorList>
            <person name="Jung H.K."/>
            <person name="Kim D.G."/>
            <person name="Zin H."/>
            <person name="Park J."/>
            <person name="Jung H."/>
            <person name="Kim Y.O."/>
            <person name="Kong H.J."/>
            <person name="Kim J.W."/>
            <person name="Kim Y.S."/>
        </authorList>
    </citation>
    <scope>NUCLEOTIDE SEQUENCE [LARGE SCALE GENOMIC DNA]</scope>
    <source>
        <strain evidence="1 2">YPD9-1</strain>
    </source>
</reference>
<sequence length="387" mass="44861">MPTQARLFNKHDFGKMEWPQTVDGSYAKRFMFPFFDHGTEYMIPNVQTSLYALQLDESHILPVTVNHEEYESSYVTSPYTHYVSYAKEELYLLRSPLTERLLKGLLAGMGAMLRASRFNQAVHVNNWLVSTNLYPELTRDQVMSSVALILQSFPSHTLIFRSLNRTTNQQLMLDLRAIGFRFVPSRQIYFLRPSDPSTMNAKARWLVKRDYALIAAHDYEVLRHDQLTDADIPRIAQLYQALYLDKYSYYNPQFGIPFLSHALREHVLHFEALRHRGTGVIDAVLGYFCRNGVMTTPIFGYDTSKDQRIGLYRMLSAMLLDIARQNGHLLHESSGAAQFKRNRGAFADIEYSAVYDAHLPFYRRMGWSFLQKVLDGIGIPLLRKYKL</sequence>
<dbReference type="InterPro" id="IPR016181">
    <property type="entry name" value="Acyl_CoA_acyltransferase"/>
</dbReference>
<gene>
    <name evidence="1" type="ORF">L0M14_07490</name>
</gene>
<name>A0ABY3SPS4_9BACL</name>
<evidence type="ECO:0000313" key="1">
    <source>
        <dbReference type="EMBL" id="UJF34977.1"/>
    </source>
</evidence>
<organism evidence="1 2">
    <name type="scientific">Paenibacillus hexagrammi</name>
    <dbReference type="NCBI Taxonomy" id="2908839"/>
    <lineage>
        <taxon>Bacteria</taxon>
        <taxon>Bacillati</taxon>
        <taxon>Bacillota</taxon>
        <taxon>Bacilli</taxon>
        <taxon>Bacillales</taxon>
        <taxon>Paenibacillaceae</taxon>
        <taxon>Paenibacillus</taxon>
    </lineage>
</organism>
<keyword evidence="2" id="KW-1185">Reference proteome</keyword>
<dbReference type="SUPFAM" id="SSF55729">
    <property type="entry name" value="Acyl-CoA N-acyltransferases (Nat)"/>
    <property type="match status" value="1"/>
</dbReference>
<proteinExistence type="predicted"/>
<protein>
    <submittedName>
        <fullName evidence="1">GNAT family N-acetyltransferase</fullName>
    </submittedName>
</protein>
<accession>A0ABY3SPS4</accession>
<dbReference type="RefSeq" id="WP_235121550.1">
    <property type="nucleotide sequence ID" value="NZ_CP090978.1"/>
</dbReference>
<dbReference type="Proteomes" id="UP001649230">
    <property type="component" value="Chromosome"/>
</dbReference>
<dbReference type="EMBL" id="CP090978">
    <property type="protein sequence ID" value="UJF34977.1"/>
    <property type="molecule type" value="Genomic_DNA"/>
</dbReference>